<dbReference type="AlphaFoldDB" id="A0A2N3G8F5"/>
<keyword evidence="2" id="KW-0812">Transmembrane</keyword>
<dbReference type="InterPro" id="IPR006668">
    <property type="entry name" value="Mg_transptr_MgtE_intracell_dom"/>
</dbReference>
<dbReference type="InterPro" id="IPR006669">
    <property type="entry name" value="MgtE_transporter"/>
</dbReference>
<dbReference type="Gene3D" id="3.10.580.10">
    <property type="entry name" value="CBS-domain"/>
    <property type="match status" value="1"/>
</dbReference>
<feature type="transmembrane region" description="Helical" evidence="2">
    <location>
        <begin position="435"/>
        <end position="455"/>
    </location>
</feature>
<dbReference type="Pfam" id="PF03448">
    <property type="entry name" value="MgtE_N"/>
    <property type="match status" value="1"/>
</dbReference>
<evidence type="ECO:0000313" key="4">
    <source>
        <dbReference type="EMBL" id="PKQ28908.1"/>
    </source>
</evidence>
<keyword evidence="1" id="KW-0129">CBS domain</keyword>
<dbReference type="SMART" id="SM00924">
    <property type="entry name" value="MgtE_N"/>
    <property type="match status" value="1"/>
</dbReference>
<accession>A0A2N3G8F5</accession>
<dbReference type="Proteomes" id="UP000233654">
    <property type="component" value="Unassembled WGS sequence"/>
</dbReference>
<feature type="transmembrane region" description="Helical" evidence="2">
    <location>
        <begin position="509"/>
        <end position="531"/>
    </location>
</feature>
<dbReference type="Pfam" id="PF00571">
    <property type="entry name" value="CBS"/>
    <property type="match status" value="2"/>
</dbReference>
<organism evidence="4 5">
    <name type="scientific">Candidatus Anoxymicrobium japonicum</name>
    <dbReference type="NCBI Taxonomy" id="2013648"/>
    <lineage>
        <taxon>Bacteria</taxon>
        <taxon>Bacillati</taxon>
        <taxon>Actinomycetota</taxon>
        <taxon>Candidatus Geothermincolia</taxon>
        <taxon>Candidatus Geothermincolales</taxon>
        <taxon>Candidatus Anoxymicrobiaceae</taxon>
        <taxon>Candidatus Anoxymicrobium</taxon>
    </lineage>
</organism>
<evidence type="ECO:0000256" key="1">
    <source>
        <dbReference type="PROSITE-ProRule" id="PRU00703"/>
    </source>
</evidence>
<dbReference type="PROSITE" id="PS51371">
    <property type="entry name" value="CBS"/>
    <property type="match status" value="2"/>
</dbReference>
<protein>
    <recommendedName>
        <fullName evidence="3">CBS domain-containing protein</fullName>
    </recommendedName>
</protein>
<sequence length="602" mass="66005">MYLSAMLDRKIVDEREVMVGRLVDIVAEPDKKFPLVKGIVVKMLPRHGKESVYVPWKHVHEMKNERLMIRCVECGVEPEKSDMFLYRDLLDKQIVDMDGYRIVRVSDILIARSGGELRVIGVDVGVLAIMRRLGLRPLAEFLKSKQGSVLRDRIVPWNLVSPTGPMPSDVKLSVPYREFLEIHPSDLADIVEQLPEEQRALALALVGDPKAADVLIRMLPGIRSEVAGAMEDERLSDLLEIMPPDKAADILGSLSREKAEALLSLMGIKEASVVSELLGYEPSTAGGRMTTRFVAVPDNMNSEAAIAHLRKEGREAETIYYVYVVDRSGHLSGVLSLRDLLRAPPDVMAGDIMMRDVITVDIYDDQESVAGKLARYNLLAVPVVDDDHVLKGIVTVDDAIDVIKEEFSEDFAQLSGVPFEKEGTPVRDTLDARRWGVTMLTFLGGILATVLFNLFRSGFEASLALIYFVPLVLRMAHDVSVWSMAAAVHDIRVETVIPSKVGKLLAREYAYTLAAAVLVSVLGFSVGMLWVKTRTPAIAGAVGLFVAVATTGMLGFAAPLLLLRARPGQSAVPGRLVGVLVMAASVLSFLAVSGFLVRAWQA</sequence>
<dbReference type="InterPro" id="IPR046342">
    <property type="entry name" value="CBS_dom_sf"/>
</dbReference>
<evidence type="ECO:0000313" key="5">
    <source>
        <dbReference type="Proteomes" id="UP000233654"/>
    </source>
</evidence>
<dbReference type="SUPFAM" id="SSF158791">
    <property type="entry name" value="MgtE N-terminal domain-like"/>
    <property type="match status" value="1"/>
</dbReference>
<comment type="caution">
    <text evidence="4">The sequence shown here is derived from an EMBL/GenBank/DDBJ whole genome shotgun (WGS) entry which is preliminary data.</text>
</comment>
<dbReference type="InterPro" id="IPR036739">
    <property type="entry name" value="SLC41_membr_dom_sf"/>
</dbReference>
<dbReference type="GO" id="GO:0016020">
    <property type="term" value="C:membrane"/>
    <property type="evidence" value="ECO:0007669"/>
    <property type="project" value="InterPro"/>
</dbReference>
<feature type="transmembrane region" description="Helical" evidence="2">
    <location>
        <begin position="461"/>
        <end position="488"/>
    </location>
</feature>
<dbReference type="PANTHER" id="PTHR43773:SF1">
    <property type="entry name" value="MAGNESIUM TRANSPORTER MGTE"/>
    <property type="match status" value="1"/>
</dbReference>
<dbReference type="Gene3D" id="1.25.60.10">
    <property type="entry name" value="MgtE N-terminal domain-like"/>
    <property type="match status" value="1"/>
</dbReference>
<dbReference type="InterPro" id="IPR000644">
    <property type="entry name" value="CBS_dom"/>
</dbReference>
<dbReference type="PANTHER" id="PTHR43773">
    <property type="entry name" value="MAGNESIUM TRANSPORTER MGTE"/>
    <property type="match status" value="1"/>
</dbReference>
<dbReference type="InterPro" id="IPR027275">
    <property type="entry name" value="PRC-brl_dom"/>
</dbReference>
<dbReference type="SUPFAM" id="SSF161093">
    <property type="entry name" value="MgtE membrane domain-like"/>
    <property type="match status" value="1"/>
</dbReference>
<feature type="transmembrane region" description="Helical" evidence="2">
    <location>
        <begin position="537"/>
        <end position="563"/>
    </location>
</feature>
<feature type="domain" description="CBS" evidence="3">
    <location>
        <begin position="353"/>
        <end position="409"/>
    </location>
</feature>
<feature type="transmembrane region" description="Helical" evidence="2">
    <location>
        <begin position="575"/>
        <end position="597"/>
    </location>
</feature>
<feature type="domain" description="CBS" evidence="3">
    <location>
        <begin position="289"/>
        <end position="352"/>
    </location>
</feature>
<dbReference type="Gene3D" id="1.10.357.20">
    <property type="entry name" value="SLC41 divalent cation transporters, integral membrane domain"/>
    <property type="match status" value="1"/>
</dbReference>
<evidence type="ECO:0000256" key="2">
    <source>
        <dbReference type="SAM" id="Phobius"/>
    </source>
</evidence>
<reference evidence="4 5" key="1">
    <citation type="journal article" date="2017" name="ISME J.">
        <title>Potential for microbial H2 and metal transformations associated with novel bacteria and archaea in deep terrestrial subsurface sediments.</title>
        <authorList>
            <person name="Hernsdorf A.W."/>
            <person name="Amano Y."/>
            <person name="Miyakawa K."/>
            <person name="Ise K."/>
            <person name="Suzuki Y."/>
            <person name="Anantharaman K."/>
            <person name="Probst A."/>
            <person name="Burstein D."/>
            <person name="Thomas B.C."/>
            <person name="Banfield J.F."/>
        </authorList>
    </citation>
    <scope>NUCLEOTIDE SEQUENCE [LARGE SCALE GENOMIC DNA]</scope>
    <source>
        <strain evidence="4">HGW-Actinobacteria-3</strain>
    </source>
</reference>
<dbReference type="CDD" id="cd04606">
    <property type="entry name" value="CBS_pair_Mg_transporter"/>
    <property type="match status" value="1"/>
</dbReference>
<name>A0A2N3G8F5_9ACTN</name>
<keyword evidence="2" id="KW-1133">Transmembrane helix</keyword>
<dbReference type="EMBL" id="PHEX01000002">
    <property type="protein sequence ID" value="PKQ28908.1"/>
    <property type="molecule type" value="Genomic_DNA"/>
</dbReference>
<dbReference type="GO" id="GO:0015095">
    <property type="term" value="F:magnesium ion transmembrane transporter activity"/>
    <property type="evidence" value="ECO:0007669"/>
    <property type="project" value="InterPro"/>
</dbReference>
<evidence type="ECO:0000259" key="3">
    <source>
        <dbReference type="PROSITE" id="PS51371"/>
    </source>
</evidence>
<dbReference type="SUPFAM" id="SSF54631">
    <property type="entry name" value="CBS-domain pair"/>
    <property type="match status" value="1"/>
</dbReference>
<proteinExistence type="predicted"/>
<gene>
    <name evidence="4" type="ORF">CVT63_00250</name>
</gene>
<dbReference type="SMART" id="SM00116">
    <property type="entry name" value="CBS"/>
    <property type="match status" value="2"/>
</dbReference>
<dbReference type="InterPro" id="IPR038076">
    <property type="entry name" value="MgtE_N_sf"/>
</dbReference>
<dbReference type="Pfam" id="PF05239">
    <property type="entry name" value="PRC"/>
    <property type="match status" value="1"/>
</dbReference>
<keyword evidence="2" id="KW-0472">Membrane</keyword>